<evidence type="ECO:0000256" key="1">
    <source>
        <dbReference type="SAM" id="Phobius"/>
    </source>
</evidence>
<dbReference type="KEGG" id="mgad:MGAD_02330"/>
<proteinExistence type="predicted"/>
<dbReference type="InterPro" id="IPR055396">
    <property type="entry name" value="DUF7088"/>
</dbReference>
<dbReference type="RefSeq" id="WP_163684239.1">
    <property type="nucleotide sequence ID" value="NZ_AP022608.1"/>
</dbReference>
<name>A0A7I7WJ79_MYCGU</name>
<keyword evidence="1" id="KW-1133">Transmembrane helix</keyword>
<accession>A0A7I7WJ79</accession>
<keyword evidence="1" id="KW-0812">Transmembrane</keyword>
<dbReference type="Pfam" id="PF23357">
    <property type="entry name" value="DUF7088"/>
    <property type="match status" value="1"/>
</dbReference>
<organism evidence="3 4">
    <name type="scientific">Mycolicibacterium gadium</name>
    <name type="common">Mycobacterium gadium</name>
    <dbReference type="NCBI Taxonomy" id="1794"/>
    <lineage>
        <taxon>Bacteria</taxon>
        <taxon>Bacillati</taxon>
        <taxon>Actinomycetota</taxon>
        <taxon>Actinomycetes</taxon>
        <taxon>Mycobacteriales</taxon>
        <taxon>Mycobacteriaceae</taxon>
        <taxon>Mycolicibacterium</taxon>
    </lineage>
</organism>
<keyword evidence="1" id="KW-0472">Membrane</keyword>
<dbReference type="Proteomes" id="UP000466187">
    <property type="component" value="Chromosome"/>
</dbReference>
<evidence type="ECO:0000313" key="3">
    <source>
        <dbReference type="EMBL" id="BBZ15898.1"/>
    </source>
</evidence>
<feature type="domain" description="DUF7088" evidence="2">
    <location>
        <begin position="29"/>
        <end position="89"/>
    </location>
</feature>
<protein>
    <recommendedName>
        <fullName evidence="2">DUF7088 domain-containing protein</fullName>
    </recommendedName>
</protein>
<dbReference type="EMBL" id="AP022608">
    <property type="protein sequence ID" value="BBZ15898.1"/>
    <property type="molecule type" value="Genomic_DNA"/>
</dbReference>
<evidence type="ECO:0000313" key="4">
    <source>
        <dbReference type="Proteomes" id="UP000466187"/>
    </source>
</evidence>
<sequence length="181" mass="18964">MLVALMALAALAAAAVTLDDERIDLSTGRTFTLSAETRELLGRVDDPVTIALFFAREQPGYNHVADLARRFADTGDNVRITFQDPNGEQAFALNVASGAVVVSTESGGQAVVRIPDEEELAAALAEASSLPEPQATPNTAPSQPLYPTTLGRALLLWLPAVAAPAVAAIGGLAVAYRRRRG</sequence>
<evidence type="ECO:0000259" key="2">
    <source>
        <dbReference type="Pfam" id="PF23357"/>
    </source>
</evidence>
<dbReference type="AlphaFoldDB" id="A0A7I7WJ79"/>
<gene>
    <name evidence="3" type="ORF">MGAD_02330</name>
</gene>
<reference evidence="3 4" key="1">
    <citation type="journal article" date="2019" name="Emerg. Microbes Infect.">
        <title>Comprehensive subspecies identification of 175 nontuberculous mycobacteria species based on 7547 genomic profiles.</title>
        <authorList>
            <person name="Matsumoto Y."/>
            <person name="Kinjo T."/>
            <person name="Motooka D."/>
            <person name="Nabeya D."/>
            <person name="Jung N."/>
            <person name="Uechi K."/>
            <person name="Horii T."/>
            <person name="Iida T."/>
            <person name="Fujita J."/>
            <person name="Nakamura S."/>
        </authorList>
    </citation>
    <scope>NUCLEOTIDE SEQUENCE [LARGE SCALE GENOMIC DNA]</scope>
    <source>
        <strain evidence="3 4">JCM 12688</strain>
    </source>
</reference>
<feature type="transmembrane region" description="Helical" evidence="1">
    <location>
        <begin position="154"/>
        <end position="176"/>
    </location>
</feature>